<keyword evidence="2" id="KW-0732">Signal</keyword>
<evidence type="ECO:0000313" key="3">
    <source>
        <dbReference type="EMBL" id="OXU20643.1"/>
    </source>
</evidence>
<dbReference type="AlphaFoldDB" id="A0A232EQK6"/>
<feature type="signal peptide" evidence="2">
    <location>
        <begin position="1"/>
        <end position="24"/>
    </location>
</feature>
<proteinExistence type="predicted"/>
<comment type="caution">
    <text evidence="3">The sequence shown here is derived from an EMBL/GenBank/DDBJ whole genome shotgun (WGS) entry which is preliminary data.</text>
</comment>
<keyword evidence="1" id="KW-0472">Membrane</keyword>
<keyword evidence="1" id="KW-1133">Transmembrane helix</keyword>
<feature type="chain" id="PRO_5012872924" description="Vesicular, overexpressed in cancer, prosurvival protein 1" evidence="2">
    <location>
        <begin position="25"/>
        <end position="98"/>
    </location>
</feature>
<keyword evidence="1" id="KW-0812">Transmembrane</keyword>
<name>A0A232EQK6_9HYME</name>
<protein>
    <recommendedName>
        <fullName evidence="5">Vesicular, overexpressed in cancer, prosurvival protein 1</fullName>
    </recommendedName>
</protein>
<organism evidence="3 4">
    <name type="scientific">Trichomalopsis sarcophagae</name>
    <dbReference type="NCBI Taxonomy" id="543379"/>
    <lineage>
        <taxon>Eukaryota</taxon>
        <taxon>Metazoa</taxon>
        <taxon>Ecdysozoa</taxon>
        <taxon>Arthropoda</taxon>
        <taxon>Hexapoda</taxon>
        <taxon>Insecta</taxon>
        <taxon>Pterygota</taxon>
        <taxon>Neoptera</taxon>
        <taxon>Endopterygota</taxon>
        <taxon>Hymenoptera</taxon>
        <taxon>Apocrita</taxon>
        <taxon>Proctotrupomorpha</taxon>
        <taxon>Chalcidoidea</taxon>
        <taxon>Pteromalidae</taxon>
        <taxon>Pteromalinae</taxon>
        <taxon>Trichomalopsis</taxon>
    </lineage>
</organism>
<gene>
    <name evidence="3" type="ORF">TSAR_014394</name>
</gene>
<keyword evidence="4" id="KW-1185">Reference proteome</keyword>
<reference evidence="3 4" key="1">
    <citation type="journal article" date="2017" name="Curr. Biol.">
        <title>The Evolution of Venom by Co-option of Single-Copy Genes.</title>
        <authorList>
            <person name="Martinson E.O."/>
            <person name="Mrinalini"/>
            <person name="Kelkar Y.D."/>
            <person name="Chang C.H."/>
            <person name="Werren J.H."/>
        </authorList>
    </citation>
    <scope>NUCLEOTIDE SEQUENCE [LARGE SCALE GENOMIC DNA]</scope>
    <source>
        <strain evidence="3 4">Alberta</strain>
        <tissue evidence="3">Whole body</tissue>
    </source>
</reference>
<evidence type="ECO:0000256" key="2">
    <source>
        <dbReference type="SAM" id="SignalP"/>
    </source>
</evidence>
<feature type="transmembrane region" description="Helical" evidence="1">
    <location>
        <begin position="53"/>
        <end position="74"/>
    </location>
</feature>
<dbReference type="EMBL" id="NNAY01002745">
    <property type="protein sequence ID" value="OXU20643.1"/>
    <property type="molecule type" value="Genomic_DNA"/>
</dbReference>
<accession>A0A232EQK6</accession>
<evidence type="ECO:0000256" key="1">
    <source>
        <dbReference type="SAM" id="Phobius"/>
    </source>
</evidence>
<evidence type="ECO:0000313" key="4">
    <source>
        <dbReference type="Proteomes" id="UP000215335"/>
    </source>
</evidence>
<dbReference type="Proteomes" id="UP000215335">
    <property type="component" value="Unassembled WGS sequence"/>
</dbReference>
<sequence>MADFTKRIIFIILYWISETRLISALDYCEWGICKEEEECCAPNKCCPKSVNTFYIIAWILAGLLVVAISCGSLLRHRKVLCRFFKHRSEKNLLIEQPD</sequence>
<evidence type="ECO:0008006" key="5">
    <source>
        <dbReference type="Google" id="ProtNLM"/>
    </source>
</evidence>